<dbReference type="Proteomes" id="UP000186851">
    <property type="component" value="Chromosome"/>
</dbReference>
<gene>
    <name evidence="1" type="ORF">OdinLCB4_001475</name>
</gene>
<accession>A0AAF0IBQ1</accession>
<dbReference type="InterPro" id="IPR014931">
    <property type="entry name" value="DUF1805"/>
</dbReference>
<dbReference type="InterPro" id="IPR036493">
    <property type="entry name" value="YunC_sf"/>
</dbReference>
<evidence type="ECO:0000313" key="2">
    <source>
        <dbReference type="Proteomes" id="UP000186851"/>
    </source>
</evidence>
<proteinExistence type="predicted"/>
<evidence type="ECO:0000313" key="1">
    <source>
        <dbReference type="EMBL" id="WEU40629.1"/>
    </source>
</evidence>
<dbReference type="Gene3D" id="3.30.1980.10">
    <property type="entry name" value="Hypothetical protein YunC"/>
    <property type="match status" value="1"/>
</dbReference>
<name>A0AAF0IBQ1_ODILC</name>
<dbReference type="KEGG" id="oyw:OdinLCB4_001475"/>
<protein>
    <submittedName>
        <fullName evidence="1">DUF1805 domain-containing protein</fullName>
    </submittedName>
</protein>
<dbReference type="EMBL" id="CP091871">
    <property type="protein sequence ID" value="WEU40629.1"/>
    <property type="molecule type" value="Genomic_DNA"/>
</dbReference>
<dbReference type="SUPFAM" id="SSF102891">
    <property type="entry name" value="Hypothetical protein Ta1206"/>
    <property type="match status" value="1"/>
</dbReference>
<reference evidence="1" key="2">
    <citation type="journal article" date="2022" name="Nat. Microbiol.">
        <title>A closed Candidatus Odinarchaeum chromosome exposes Asgard archaeal viruses.</title>
        <authorList>
            <person name="Tamarit D."/>
            <person name="Caceres E.F."/>
            <person name="Krupovic M."/>
            <person name="Nijland R."/>
            <person name="Eme L."/>
            <person name="Robinson N.P."/>
            <person name="Ettema T.J.G."/>
        </authorList>
    </citation>
    <scope>NUCLEOTIDE SEQUENCE</scope>
    <source>
        <strain evidence="1">LCB_4</strain>
    </source>
</reference>
<organism evidence="1 2">
    <name type="scientific">Odinarchaeota yellowstonii (strain LCB_4)</name>
    <dbReference type="NCBI Taxonomy" id="1841599"/>
    <lineage>
        <taxon>Archaea</taxon>
        <taxon>Promethearchaeati</taxon>
        <taxon>Candidatus Odinarchaeota</taxon>
        <taxon>Candidatus Odinarchaeia</taxon>
        <taxon>Candidatus Odinarchaeales</taxon>
        <taxon>Candidatus Odinarchaeaceae</taxon>
        <taxon>Candidatus Odinarchaeum</taxon>
    </lineage>
</organism>
<dbReference type="AlphaFoldDB" id="A0AAF0IBQ1"/>
<reference evidence="1" key="1">
    <citation type="journal article" date="2017" name="Nature">
        <title>Asgard archaea illuminate the origin of eukaryotic cellular complexity.</title>
        <authorList>
            <person name="Zaremba-Niedzwiedzka K."/>
            <person name="Caceres E.F."/>
            <person name="Saw J.H."/>
            <person name="Backstrom D."/>
            <person name="Juzokaite L."/>
            <person name="Vancaester E."/>
            <person name="Seitz K.W."/>
            <person name="Anantharaman K."/>
            <person name="Starnawski P."/>
            <person name="Kjeldsen K.U."/>
            <person name="Scott M.B."/>
            <person name="Nunoura T."/>
            <person name="Banfield J.F."/>
            <person name="Schramm A."/>
            <person name="Baker B.J."/>
            <person name="Spang A."/>
            <person name="Ettema T.J.G."/>
        </authorList>
    </citation>
    <scope>NUCLEOTIDE SEQUENCE</scope>
    <source>
        <strain evidence="1">LCB_4</strain>
    </source>
</reference>
<dbReference type="Pfam" id="PF08827">
    <property type="entry name" value="DUF1805"/>
    <property type="match status" value="1"/>
</dbReference>
<sequence length="99" mass="10883">MFTLKSFNVDNKIVVGLKVDVLNPPLLLIIGEKGVLSCGYFDLKTAAKFNVPVAIVRGVKNFEDMWDAEVQELTDSANRLGVVKGERGEEAIRKFSGVI</sequence>